<evidence type="ECO:0008006" key="6">
    <source>
        <dbReference type="Google" id="ProtNLM"/>
    </source>
</evidence>
<feature type="transmembrane region" description="Helical" evidence="3">
    <location>
        <begin position="17"/>
        <end position="38"/>
    </location>
</feature>
<keyword evidence="3" id="KW-0472">Membrane</keyword>
<dbReference type="InterPro" id="IPR050121">
    <property type="entry name" value="Cytochrome_P450_monoxygenase"/>
</dbReference>
<comment type="cofactor">
    <cofactor evidence="2">
        <name>heme</name>
        <dbReference type="ChEBI" id="CHEBI:30413"/>
    </cofactor>
</comment>
<dbReference type="GO" id="GO:0005506">
    <property type="term" value="F:iron ion binding"/>
    <property type="evidence" value="ECO:0007669"/>
    <property type="project" value="InterPro"/>
</dbReference>
<dbReference type="GO" id="GO:0004497">
    <property type="term" value="F:monooxygenase activity"/>
    <property type="evidence" value="ECO:0007669"/>
    <property type="project" value="InterPro"/>
</dbReference>
<evidence type="ECO:0000256" key="1">
    <source>
        <dbReference type="ARBA" id="ARBA00005179"/>
    </source>
</evidence>
<dbReference type="Pfam" id="PF00067">
    <property type="entry name" value="p450"/>
    <property type="match status" value="1"/>
</dbReference>
<evidence type="ECO:0000256" key="3">
    <source>
        <dbReference type="SAM" id="Phobius"/>
    </source>
</evidence>
<dbReference type="GO" id="GO:0020037">
    <property type="term" value="F:heme binding"/>
    <property type="evidence" value="ECO:0007669"/>
    <property type="project" value="InterPro"/>
</dbReference>
<comment type="pathway">
    <text evidence="1">Secondary metabolite biosynthesis.</text>
</comment>
<reference evidence="4 5" key="1">
    <citation type="submission" date="2017-04" db="EMBL/GenBank/DDBJ databases">
        <title>Genome Sequence of the Model Brown-Rot Fungus Postia placenta SB12.</title>
        <authorList>
            <consortium name="DOE Joint Genome Institute"/>
            <person name="Gaskell J."/>
            <person name="Kersten P."/>
            <person name="Larrondo L.F."/>
            <person name="Canessa P."/>
            <person name="Martinez D."/>
            <person name="Hibbett D."/>
            <person name="Schmoll M."/>
            <person name="Kubicek C.P."/>
            <person name="Martinez A.T."/>
            <person name="Yadav J."/>
            <person name="Master E."/>
            <person name="Magnuson J.K."/>
            <person name="James T."/>
            <person name="Yaver D."/>
            <person name="Berka R."/>
            <person name="Labutti K."/>
            <person name="Lipzen A."/>
            <person name="Aerts A."/>
            <person name="Barry K."/>
            <person name="Henrissat B."/>
            <person name="Blanchette R."/>
            <person name="Grigoriev I."/>
            <person name="Cullen D."/>
        </authorList>
    </citation>
    <scope>NUCLEOTIDE SEQUENCE [LARGE SCALE GENOMIC DNA]</scope>
    <source>
        <strain evidence="4 5">MAD-698-R-SB12</strain>
    </source>
</reference>
<evidence type="ECO:0000256" key="2">
    <source>
        <dbReference type="PIRSR" id="PIRSR602401-1"/>
    </source>
</evidence>
<keyword evidence="3" id="KW-1133">Transmembrane helix</keyword>
<dbReference type="PANTHER" id="PTHR24305:SF218">
    <property type="entry name" value="P450, PUTATIVE (EUROFUNG)-RELATED"/>
    <property type="match status" value="1"/>
</dbReference>
<keyword evidence="5" id="KW-1185">Reference proteome</keyword>
<feature type="binding site" description="axial binding residue" evidence="2">
    <location>
        <position position="473"/>
    </location>
    <ligand>
        <name>heme</name>
        <dbReference type="ChEBI" id="CHEBI:30413"/>
    </ligand>
    <ligandPart>
        <name>Fe</name>
        <dbReference type="ChEBI" id="CHEBI:18248"/>
    </ligandPart>
</feature>
<dbReference type="GO" id="GO:0016705">
    <property type="term" value="F:oxidoreductase activity, acting on paired donors, with incorporation or reduction of molecular oxygen"/>
    <property type="evidence" value="ECO:0007669"/>
    <property type="project" value="InterPro"/>
</dbReference>
<evidence type="ECO:0000313" key="5">
    <source>
        <dbReference type="Proteomes" id="UP000194127"/>
    </source>
</evidence>
<protein>
    <recommendedName>
        <fullName evidence="6">Cytochrome P450</fullName>
    </recommendedName>
</protein>
<dbReference type="SUPFAM" id="SSF48264">
    <property type="entry name" value="Cytochrome P450"/>
    <property type="match status" value="1"/>
</dbReference>
<dbReference type="Gene3D" id="1.10.630.10">
    <property type="entry name" value="Cytochrome P450"/>
    <property type="match status" value="1"/>
</dbReference>
<dbReference type="GeneID" id="36331339"/>
<keyword evidence="2" id="KW-0408">Iron</keyword>
<sequence>MPASILDSFLTASTSTFLLAALSTFLVYFAASVVYQLFFSPLAGLPGPWYAAISDFWLTTHVVRMQQCRIVQDLFERYGPVVRVGPNKVVFCNASTMRSVYCVHKFDKSTYYKSLLTNNNDHAMTTLPNAQHAVRRKAYAPHYTPSNLVLFQTDLHDYSLKLVDILHNMSGKSSVDCLNLFRHLNVDIIGCTVFGTRPGSLDNWALNMQDPLATAIYDFPKRGVLRSAVPTWAWNLVCRIPNHRWRQVCDSDRIMAQFVAGRLYEMRAKIQAGPVAGGTEAEKEKVSLLQRMLQYRVFTTHECMADQDIISESMGHMVAGVDTSSTTLSYFLWELSRRGDVVRRLQQELDDAMPDPRVIPDISVLNKLTYLNAFVKEGLRVYGAAPSLLERVVTSTTVSSDDDNFDLMGYALPPGTIISTQAWSMHRDVDIFPSPETFLPERWLEVEGLEGEQERLMRMHQHMMPFGVGTRICGGHNLAQMMLRTVIAALVRNFNVIANSAETNERTMEMRDAFILFPAAKECKLVFRPRSQ</sequence>
<dbReference type="RefSeq" id="XP_024336377.1">
    <property type="nucleotide sequence ID" value="XM_024486390.1"/>
</dbReference>
<dbReference type="PRINTS" id="PR00463">
    <property type="entry name" value="EP450I"/>
</dbReference>
<evidence type="ECO:0000313" key="4">
    <source>
        <dbReference type="EMBL" id="OSX59583.1"/>
    </source>
</evidence>
<name>A0A1X6MTR8_9APHY</name>
<dbReference type="EMBL" id="KZ110602">
    <property type="protein sequence ID" value="OSX59583.1"/>
    <property type="molecule type" value="Genomic_DNA"/>
</dbReference>
<dbReference type="STRING" id="670580.A0A1X6MTR8"/>
<dbReference type="OrthoDB" id="3945418at2759"/>
<organism evidence="4 5">
    <name type="scientific">Postia placenta MAD-698-R-SB12</name>
    <dbReference type="NCBI Taxonomy" id="670580"/>
    <lineage>
        <taxon>Eukaryota</taxon>
        <taxon>Fungi</taxon>
        <taxon>Dikarya</taxon>
        <taxon>Basidiomycota</taxon>
        <taxon>Agaricomycotina</taxon>
        <taxon>Agaricomycetes</taxon>
        <taxon>Polyporales</taxon>
        <taxon>Adustoporiaceae</taxon>
        <taxon>Rhodonia</taxon>
    </lineage>
</organism>
<dbReference type="PRINTS" id="PR00385">
    <property type="entry name" value="P450"/>
</dbReference>
<accession>A0A1X6MTR8</accession>
<dbReference type="Proteomes" id="UP000194127">
    <property type="component" value="Unassembled WGS sequence"/>
</dbReference>
<dbReference type="PANTHER" id="PTHR24305">
    <property type="entry name" value="CYTOCHROME P450"/>
    <property type="match status" value="1"/>
</dbReference>
<keyword evidence="2" id="KW-0479">Metal-binding</keyword>
<keyword evidence="3" id="KW-0812">Transmembrane</keyword>
<gene>
    <name evidence="4" type="ORF">POSPLADRAFT_1150178</name>
</gene>
<dbReference type="InterPro" id="IPR001128">
    <property type="entry name" value="Cyt_P450"/>
</dbReference>
<proteinExistence type="predicted"/>
<dbReference type="InterPro" id="IPR036396">
    <property type="entry name" value="Cyt_P450_sf"/>
</dbReference>
<dbReference type="InterPro" id="IPR002401">
    <property type="entry name" value="Cyt_P450_E_grp-I"/>
</dbReference>
<dbReference type="AlphaFoldDB" id="A0A1X6MTR8"/>
<keyword evidence="2" id="KW-0349">Heme</keyword>